<keyword evidence="1" id="KW-0472">Membrane</keyword>
<evidence type="ECO:0008006" key="4">
    <source>
        <dbReference type="Google" id="ProtNLM"/>
    </source>
</evidence>
<sequence length="160" mass="18208">MNTKIKYTLIGGVITIALLLPFFVGGAFHSTERITQIQTDTIYIDRPYKVIEIQKEVIEKPVKVFVYKTDTIYRKQLEKDTLLSAVKLTPKKAIIHTLTPQGIPHINQYTMPPFSSLTLTHKGKLQIIPEKHPRRKKTLRTIGAITIFATGIFLGTQIHK</sequence>
<keyword evidence="1" id="KW-0812">Transmembrane</keyword>
<accession>A0ABW5N6Y3</accession>
<evidence type="ECO:0000313" key="3">
    <source>
        <dbReference type="Proteomes" id="UP001597459"/>
    </source>
</evidence>
<dbReference type="RefSeq" id="WP_378257661.1">
    <property type="nucleotide sequence ID" value="NZ_JBHSJV010000001.1"/>
</dbReference>
<keyword evidence="1" id="KW-1133">Transmembrane helix</keyword>
<name>A0ABW5N6Y3_9FLAO</name>
<protein>
    <recommendedName>
        <fullName evidence="4">DUF3592 domain-containing protein</fullName>
    </recommendedName>
</protein>
<reference evidence="3" key="1">
    <citation type="journal article" date="2019" name="Int. J. Syst. Evol. Microbiol.">
        <title>The Global Catalogue of Microorganisms (GCM) 10K type strain sequencing project: providing services to taxonomists for standard genome sequencing and annotation.</title>
        <authorList>
            <consortium name="The Broad Institute Genomics Platform"/>
            <consortium name="The Broad Institute Genome Sequencing Center for Infectious Disease"/>
            <person name="Wu L."/>
            <person name="Ma J."/>
        </authorList>
    </citation>
    <scope>NUCLEOTIDE SEQUENCE [LARGE SCALE GENOMIC DNA]</scope>
    <source>
        <strain evidence="3">KCTC 42423</strain>
    </source>
</reference>
<proteinExistence type="predicted"/>
<evidence type="ECO:0000256" key="1">
    <source>
        <dbReference type="SAM" id="Phobius"/>
    </source>
</evidence>
<feature type="transmembrane region" description="Helical" evidence="1">
    <location>
        <begin position="6"/>
        <end position="28"/>
    </location>
</feature>
<gene>
    <name evidence="2" type="ORF">ACFSTE_05905</name>
</gene>
<organism evidence="2 3">
    <name type="scientific">Aquimarina hainanensis</name>
    <dbReference type="NCBI Taxonomy" id="1578017"/>
    <lineage>
        <taxon>Bacteria</taxon>
        <taxon>Pseudomonadati</taxon>
        <taxon>Bacteroidota</taxon>
        <taxon>Flavobacteriia</taxon>
        <taxon>Flavobacteriales</taxon>
        <taxon>Flavobacteriaceae</taxon>
        <taxon>Aquimarina</taxon>
    </lineage>
</organism>
<dbReference type="EMBL" id="JBHULX010000004">
    <property type="protein sequence ID" value="MFD2590358.1"/>
    <property type="molecule type" value="Genomic_DNA"/>
</dbReference>
<evidence type="ECO:0000313" key="2">
    <source>
        <dbReference type="EMBL" id="MFD2590358.1"/>
    </source>
</evidence>
<dbReference type="Proteomes" id="UP001597459">
    <property type="component" value="Unassembled WGS sequence"/>
</dbReference>
<comment type="caution">
    <text evidence="2">The sequence shown here is derived from an EMBL/GenBank/DDBJ whole genome shotgun (WGS) entry which is preliminary data.</text>
</comment>
<keyword evidence="3" id="KW-1185">Reference proteome</keyword>